<dbReference type="Proteomes" id="UP001303473">
    <property type="component" value="Unassembled WGS sequence"/>
</dbReference>
<protein>
    <recommendedName>
        <fullName evidence="5">Zn(2)-C6 fungal-type domain-containing protein</fullName>
    </recommendedName>
</protein>
<feature type="domain" description="Zn(2)-C6 fungal-type" evidence="5">
    <location>
        <begin position="24"/>
        <end position="53"/>
    </location>
</feature>
<evidence type="ECO:0000259" key="5">
    <source>
        <dbReference type="PROSITE" id="PS50048"/>
    </source>
</evidence>
<dbReference type="GO" id="GO:0003677">
    <property type="term" value="F:DNA binding"/>
    <property type="evidence" value="ECO:0007669"/>
    <property type="project" value="InterPro"/>
</dbReference>
<dbReference type="InterPro" id="IPR050613">
    <property type="entry name" value="Sec_Metabolite_Reg"/>
</dbReference>
<dbReference type="GO" id="GO:0006351">
    <property type="term" value="P:DNA-templated transcription"/>
    <property type="evidence" value="ECO:0007669"/>
    <property type="project" value="InterPro"/>
</dbReference>
<dbReference type="GO" id="GO:0008270">
    <property type="term" value="F:zinc ion binding"/>
    <property type="evidence" value="ECO:0007669"/>
    <property type="project" value="InterPro"/>
</dbReference>
<feature type="region of interest" description="Disordered" evidence="4">
    <location>
        <begin position="1"/>
        <end position="24"/>
    </location>
</feature>
<evidence type="ECO:0000313" key="6">
    <source>
        <dbReference type="EMBL" id="KAK3946109.1"/>
    </source>
</evidence>
<feature type="region of interest" description="Disordered" evidence="4">
    <location>
        <begin position="598"/>
        <end position="622"/>
    </location>
</feature>
<proteinExistence type="predicted"/>
<feature type="region of interest" description="Disordered" evidence="4">
    <location>
        <begin position="101"/>
        <end position="124"/>
    </location>
</feature>
<keyword evidence="3" id="KW-0539">Nucleus</keyword>
<evidence type="ECO:0000256" key="4">
    <source>
        <dbReference type="SAM" id="MobiDB-lite"/>
    </source>
</evidence>
<dbReference type="PANTHER" id="PTHR31001">
    <property type="entry name" value="UNCHARACTERIZED TRANSCRIPTIONAL REGULATORY PROTEIN"/>
    <property type="match status" value="1"/>
</dbReference>
<dbReference type="InterPro" id="IPR036864">
    <property type="entry name" value="Zn2-C6_fun-type_DNA-bd_sf"/>
</dbReference>
<feature type="compositionally biased region" description="Polar residues" evidence="4">
    <location>
        <begin position="159"/>
        <end position="176"/>
    </location>
</feature>
<dbReference type="PROSITE" id="PS50048">
    <property type="entry name" value="ZN2_CY6_FUNGAL_2"/>
    <property type="match status" value="1"/>
</dbReference>
<dbReference type="SUPFAM" id="SSF57701">
    <property type="entry name" value="Zn2/Cys6 DNA-binding domain"/>
    <property type="match status" value="1"/>
</dbReference>
<dbReference type="CDD" id="cd00067">
    <property type="entry name" value="GAL4"/>
    <property type="match status" value="1"/>
</dbReference>
<keyword evidence="7" id="KW-1185">Reference proteome</keyword>
<dbReference type="InterPro" id="IPR001138">
    <property type="entry name" value="Zn2Cys6_DnaBD"/>
</dbReference>
<feature type="region of interest" description="Disordered" evidence="4">
    <location>
        <begin position="159"/>
        <end position="184"/>
    </location>
</feature>
<organism evidence="6 7">
    <name type="scientific">Diplogelasinospora grovesii</name>
    <dbReference type="NCBI Taxonomy" id="303347"/>
    <lineage>
        <taxon>Eukaryota</taxon>
        <taxon>Fungi</taxon>
        <taxon>Dikarya</taxon>
        <taxon>Ascomycota</taxon>
        <taxon>Pezizomycotina</taxon>
        <taxon>Sordariomycetes</taxon>
        <taxon>Sordariomycetidae</taxon>
        <taxon>Sordariales</taxon>
        <taxon>Diplogelasinosporaceae</taxon>
        <taxon>Diplogelasinospora</taxon>
    </lineage>
</organism>
<dbReference type="PROSITE" id="PS00463">
    <property type="entry name" value="ZN2_CY6_FUNGAL_1"/>
    <property type="match status" value="1"/>
</dbReference>
<dbReference type="CDD" id="cd12148">
    <property type="entry name" value="fungal_TF_MHR"/>
    <property type="match status" value="1"/>
</dbReference>
<dbReference type="PANTHER" id="PTHR31001:SF90">
    <property type="entry name" value="CENTROMERE DNA-BINDING PROTEIN COMPLEX CBF3 SUBUNIT B"/>
    <property type="match status" value="1"/>
</dbReference>
<dbReference type="Gene3D" id="4.10.240.10">
    <property type="entry name" value="Zn(2)-C6 fungal-type DNA-binding domain"/>
    <property type="match status" value="1"/>
</dbReference>
<evidence type="ECO:0000256" key="1">
    <source>
        <dbReference type="ARBA" id="ARBA00004123"/>
    </source>
</evidence>
<name>A0AAN6NJ74_9PEZI</name>
<dbReference type="InterPro" id="IPR007219">
    <property type="entry name" value="XnlR_reg_dom"/>
</dbReference>
<comment type="subcellular location">
    <subcellularLocation>
        <location evidence="1">Nucleus</location>
    </subcellularLocation>
</comment>
<dbReference type="SMART" id="SM00066">
    <property type="entry name" value="GAL4"/>
    <property type="match status" value="1"/>
</dbReference>
<dbReference type="EMBL" id="MU853752">
    <property type="protein sequence ID" value="KAK3946109.1"/>
    <property type="molecule type" value="Genomic_DNA"/>
</dbReference>
<feature type="compositionally biased region" description="Basic and acidic residues" evidence="4">
    <location>
        <begin position="605"/>
        <end position="616"/>
    </location>
</feature>
<dbReference type="GO" id="GO:0000981">
    <property type="term" value="F:DNA-binding transcription factor activity, RNA polymerase II-specific"/>
    <property type="evidence" value="ECO:0007669"/>
    <property type="project" value="InterPro"/>
</dbReference>
<gene>
    <name evidence="6" type="ORF">QBC46DRAFT_275788</name>
</gene>
<dbReference type="GO" id="GO:0005634">
    <property type="term" value="C:nucleus"/>
    <property type="evidence" value="ECO:0007669"/>
    <property type="project" value="UniProtKB-SubCell"/>
</dbReference>
<sequence>MKRKKTDSFSSGGQQGRPRQPQVSCDFCRQRKLKCDRRQPCGSCQARGLVCVNGSNTWGAAPDSAIAFSGSGSWSDSSILGRLAALERTVFGSSSTNRAAAESVAEADRHSHSTPNVPSPPVLDRERHQTARFLDSAYNKAESSGATPNKTEFRIAQDFQQGNTPRSTATGASISGGQAEDGKRSTWLMSQHEAVSLVEDFVDNAYHLLPIVRKASVLNLIEDFYSKLSSRCDHQDVNPAHAALILSISATSAYFWNETVDCQHSFSSEKEAAEACLTWRQSALDTLAELHGGAPPGTGGRLEEAQARAIIAYLIYNVEGQSARFRFLHSCSVAVCREMAIHLVDSPGLSGSDNVQEDDQATKEIKRRLWWHITATDWMLGLNGGPLDGTYTIHPRHMNVAYPRNLNDNDLALLCAGNPQLTYPLNVPTQMSCFLQRIHLAEVCRAVVDARAPGMPDVEVTDYGQVLQLDRLFEHVLAEFPPFLAADAAVPEGAPRFLHLERAIIHLGFHSRRARLHRPFLLRTAVEDRYGPSREICLHSARTVLGISMRLLEGSLAGNVGGHKQPGPRVHRLGAVINHMFMACAVLAFHMGSQRSTDQSVAGSRLEDDNHEDNRRAAAPGDAEIREELVRACRLLAAAGEESTVAAGLVRGLRGLLMRYRVKGVDTTLLGAVESSRDQEAAFAEPRRGQEYQQRDAAGAVTVSQGQQTNNENDMTDGNLYNLDDIWTDFLDTMPMTEDWGQLFAGLDSYCGAT</sequence>
<evidence type="ECO:0000256" key="2">
    <source>
        <dbReference type="ARBA" id="ARBA00022723"/>
    </source>
</evidence>
<reference evidence="7" key="1">
    <citation type="journal article" date="2023" name="Mol. Phylogenet. Evol.">
        <title>Genome-scale phylogeny and comparative genomics of the fungal order Sordariales.</title>
        <authorList>
            <person name="Hensen N."/>
            <person name="Bonometti L."/>
            <person name="Westerberg I."/>
            <person name="Brannstrom I.O."/>
            <person name="Guillou S."/>
            <person name="Cros-Aarteil S."/>
            <person name="Calhoun S."/>
            <person name="Haridas S."/>
            <person name="Kuo A."/>
            <person name="Mondo S."/>
            <person name="Pangilinan J."/>
            <person name="Riley R."/>
            <person name="LaButti K."/>
            <person name="Andreopoulos B."/>
            <person name="Lipzen A."/>
            <person name="Chen C."/>
            <person name="Yan M."/>
            <person name="Daum C."/>
            <person name="Ng V."/>
            <person name="Clum A."/>
            <person name="Steindorff A."/>
            <person name="Ohm R.A."/>
            <person name="Martin F."/>
            <person name="Silar P."/>
            <person name="Natvig D.O."/>
            <person name="Lalanne C."/>
            <person name="Gautier V."/>
            <person name="Ament-Velasquez S.L."/>
            <person name="Kruys A."/>
            <person name="Hutchinson M.I."/>
            <person name="Powell A.J."/>
            <person name="Barry K."/>
            <person name="Miller A.N."/>
            <person name="Grigoriev I.V."/>
            <person name="Debuchy R."/>
            <person name="Gladieux P."/>
            <person name="Hiltunen Thoren M."/>
            <person name="Johannesson H."/>
        </authorList>
    </citation>
    <scope>NUCLEOTIDE SEQUENCE [LARGE SCALE GENOMIC DNA]</scope>
    <source>
        <strain evidence="7">CBS 340.73</strain>
    </source>
</reference>
<evidence type="ECO:0000313" key="7">
    <source>
        <dbReference type="Proteomes" id="UP001303473"/>
    </source>
</evidence>
<evidence type="ECO:0000256" key="3">
    <source>
        <dbReference type="ARBA" id="ARBA00023242"/>
    </source>
</evidence>
<dbReference type="AlphaFoldDB" id="A0AAN6NJ74"/>
<comment type="caution">
    <text evidence="6">The sequence shown here is derived from an EMBL/GenBank/DDBJ whole genome shotgun (WGS) entry which is preliminary data.</text>
</comment>
<dbReference type="Pfam" id="PF00172">
    <property type="entry name" value="Zn_clus"/>
    <property type="match status" value="1"/>
</dbReference>
<keyword evidence="2" id="KW-0479">Metal-binding</keyword>
<dbReference type="Pfam" id="PF04082">
    <property type="entry name" value="Fungal_trans"/>
    <property type="match status" value="1"/>
</dbReference>
<accession>A0AAN6NJ74</accession>